<dbReference type="EMBL" id="UAWC01000001">
    <property type="protein sequence ID" value="SQB33420.1"/>
    <property type="molecule type" value="Genomic_DNA"/>
</dbReference>
<sequence>MDNKEVIDQAVKLYFQGGNWQRYLKEQVKEGKRF</sequence>
<reference evidence="1 2" key="1">
    <citation type="submission" date="2018-06" db="EMBL/GenBank/DDBJ databases">
        <authorList>
            <consortium name="Pathogen Informatics"/>
            <person name="Doyle S."/>
        </authorList>
    </citation>
    <scope>NUCLEOTIDE SEQUENCE [LARGE SCALE GENOMIC DNA]</scope>
    <source>
        <strain evidence="1 2">NCTC13028</strain>
    </source>
</reference>
<evidence type="ECO:0000313" key="1">
    <source>
        <dbReference type="EMBL" id="SQB33420.1"/>
    </source>
</evidence>
<evidence type="ECO:0000313" key="2">
    <source>
        <dbReference type="Proteomes" id="UP000250223"/>
    </source>
</evidence>
<gene>
    <name evidence="1" type="ORF">NCTC13028_00413</name>
</gene>
<protein>
    <submittedName>
        <fullName evidence="1">Uncharacterized protein</fullName>
    </submittedName>
</protein>
<name>A0A2X2Y4K2_CLOCO</name>
<dbReference type="Proteomes" id="UP000250223">
    <property type="component" value="Unassembled WGS sequence"/>
</dbReference>
<organism evidence="1 2">
    <name type="scientific">Clostridium cochlearium</name>
    <dbReference type="NCBI Taxonomy" id="1494"/>
    <lineage>
        <taxon>Bacteria</taxon>
        <taxon>Bacillati</taxon>
        <taxon>Bacillota</taxon>
        <taxon>Clostridia</taxon>
        <taxon>Eubacteriales</taxon>
        <taxon>Clostridiaceae</taxon>
        <taxon>Clostridium</taxon>
    </lineage>
</organism>
<dbReference type="AlphaFoldDB" id="A0A2X2Y4K2"/>
<accession>A0A2X2Y4K2</accession>
<proteinExistence type="predicted"/>